<organism evidence="2">
    <name type="scientific">uncultured Pseudonocardia sp</name>
    <dbReference type="NCBI Taxonomy" id="211455"/>
    <lineage>
        <taxon>Bacteria</taxon>
        <taxon>Bacillati</taxon>
        <taxon>Actinomycetota</taxon>
        <taxon>Actinomycetes</taxon>
        <taxon>Pseudonocardiales</taxon>
        <taxon>Pseudonocardiaceae</taxon>
        <taxon>Pseudonocardia</taxon>
        <taxon>environmental samples</taxon>
    </lineage>
</organism>
<proteinExistence type="predicted"/>
<name>A0A6J4PIW5_9PSEU</name>
<sequence length="25" mass="2566">ERAGRGPVAGRDGAPAPRRTAPHRG</sequence>
<reference evidence="2" key="1">
    <citation type="submission" date="2020-02" db="EMBL/GenBank/DDBJ databases">
        <authorList>
            <person name="Meier V. D."/>
        </authorList>
    </citation>
    <scope>NUCLEOTIDE SEQUENCE</scope>
    <source>
        <strain evidence="2">AVDCRST_MAG66</strain>
    </source>
</reference>
<evidence type="ECO:0000256" key="1">
    <source>
        <dbReference type="SAM" id="MobiDB-lite"/>
    </source>
</evidence>
<feature type="region of interest" description="Disordered" evidence="1">
    <location>
        <begin position="1"/>
        <end position="25"/>
    </location>
</feature>
<feature type="non-terminal residue" evidence="2">
    <location>
        <position position="25"/>
    </location>
</feature>
<gene>
    <name evidence="2" type="ORF">AVDCRST_MAG66-2377</name>
</gene>
<protein>
    <submittedName>
        <fullName evidence="2">Uncharacterized protein</fullName>
    </submittedName>
</protein>
<dbReference type="EMBL" id="CADCUS010000353">
    <property type="protein sequence ID" value="CAA9417139.1"/>
    <property type="molecule type" value="Genomic_DNA"/>
</dbReference>
<feature type="non-terminal residue" evidence="2">
    <location>
        <position position="1"/>
    </location>
</feature>
<evidence type="ECO:0000313" key="2">
    <source>
        <dbReference type="EMBL" id="CAA9417139.1"/>
    </source>
</evidence>
<accession>A0A6J4PIW5</accession>
<dbReference type="AlphaFoldDB" id="A0A6J4PIW5"/>